<dbReference type="Proteomes" id="UP001178508">
    <property type="component" value="Chromosome 6"/>
</dbReference>
<name>A0AAV1FDI2_XYRNO</name>
<proteinExistence type="predicted"/>
<gene>
    <name evidence="1" type="ORF">XNOV1_A032598</name>
</gene>
<keyword evidence="2" id="KW-1185">Reference proteome</keyword>
<dbReference type="EMBL" id="OY660869">
    <property type="protein sequence ID" value="CAJ1058829.1"/>
    <property type="molecule type" value="Genomic_DNA"/>
</dbReference>
<organism evidence="1 2">
    <name type="scientific">Xyrichtys novacula</name>
    <name type="common">Pearly razorfish</name>
    <name type="synonym">Hemipteronotus novacula</name>
    <dbReference type="NCBI Taxonomy" id="13765"/>
    <lineage>
        <taxon>Eukaryota</taxon>
        <taxon>Metazoa</taxon>
        <taxon>Chordata</taxon>
        <taxon>Craniata</taxon>
        <taxon>Vertebrata</taxon>
        <taxon>Euteleostomi</taxon>
        <taxon>Actinopterygii</taxon>
        <taxon>Neopterygii</taxon>
        <taxon>Teleostei</taxon>
        <taxon>Neoteleostei</taxon>
        <taxon>Acanthomorphata</taxon>
        <taxon>Eupercaria</taxon>
        <taxon>Labriformes</taxon>
        <taxon>Labridae</taxon>
        <taxon>Xyrichtys</taxon>
    </lineage>
</organism>
<sequence>MLTVSRLNHIRAVLNLASQLQYSFSVLATPIIHPPHHFIHQCSHMSQTCGYDLKQSAATPSPADVLAGSTGRVNGITQLAGVTKEAAGPTQYLSTPEQRQ</sequence>
<dbReference type="AlphaFoldDB" id="A0AAV1FDI2"/>
<reference evidence="1" key="1">
    <citation type="submission" date="2023-08" db="EMBL/GenBank/DDBJ databases">
        <authorList>
            <person name="Alioto T."/>
            <person name="Alioto T."/>
            <person name="Gomez Garrido J."/>
        </authorList>
    </citation>
    <scope>NUCLEOTIDE SEQUENCE</scope>
</reference>
<protein>
    <submittedName>
        <fullName evidence="1">Uncharacterized protein</fullName>
    </submittedName>
</protein>
<evidence type="ECO:0000313" key="2">
    <source>
        <dbReference type="Proteomes" id="UP001178508"/>
    </source>
</evidence>
<evidence type="ECO:0000313" key="1">
    <source>
        <dbReference type="EMBL" id="CAJ1058829.1"/>
    </source>
</evidence>
<accession>A0AAV1FDI2</accession>